<dbReference type="InterPro" id="IPR014327">
    <property type="entry name" value="RNA_pol_sigma70_bacteroid"/>
</dbReference>
<dbReference type="CDD" id="cd06171">
    <property type="entry name" value="Sigma70_r4"/>
    <property type="match status" value="1"/>
</dbReference>
<protein>
    <submittedName>
        <fullName evidence="7">RNA polymerase sigma factor</fullName>
    </submittedName>
</protein>
<evidence type="ECO:0000256" key="2">
    <source>
        <dbReference type="ARBA" id="ARBA00023015"/>
    </source>
</evidence>
<evidence type="ECO:0000313" key="7">
    <source>
        <dbReference type="EMBL" id="MFD2969285.1"/>
    </source>
</evidence>
<dbReference type="PANTHER" id="PTHR43133">
    <property type="entry name" value="RNA POLYMERASE ECF-TYPE SIGMA FACTO"/>
    <property type="match status" value="1"/>
</dbReference>
<dbReference type="Gene3D" id="1.10.1740.10">
    <property type="match status" value="1"/>
</dbReference>
<keyword evidence="3" id="KW-0731">Sigma factor</keyword>
<dbReference type="InterPro" id="IPR007627">
    <property type="entry name" value="RNA_pol_sigma70_r2"/>
</dbReference>
<dbReference type="InterPro" id="IPR013324">
    <property type="entry name" value="RNA_pol_sigma_r3/r4-like"/>
</dbReference>
<keyword evidence="4" id="KW-0804">Transcription</keyword>
<comment type="similarity">
    <text evidence="1">Belongs to the sigma-70 factor family. ECF subfamily.</text>
</comment>
<dbReference type="InterPro" id="IPR039425">
    <property type="entry name" value="RNA_pol_sigma-70-like"/>
</dbReference>
<dbReference type="NCBIfam" id="TIGR02985">
    <property type="entry name" value="Sig70_bacteroi1"/>
    <property type="match status" value="1"/>
</dbReference>
<organism evidence="7 8">
    <name type="scientific">Sphingobacterium bambusae</name>
    <dbReference type="NCBI Taxonomy" id="662858"/>
    <lineage>
        <taxon>Bacteria</taxon>
        <taxon>Pseudomonadati</taxon>
        <taxon>Bacteroidota</taxon>
        <taxon>Sphingobacteriia</taxon>
        <taxon>Sphingobacteriales</taxon>
        <taxon>Sphingobacteriaceae</taxon>
        <taxon>Sphingobacterium</taxon>
    </lineage>
</organism>
<gene>
    <name evidence="7" type="ORF">ACFS7Y_17960</name>
</gene>
<dbReference type="Gene3D" id="1.10.10.10">
    <property type="entry name" value="Winged helix-like DNA-binding domain superfamily/Winged helix DNA-binding domain"/>
    <property type="match status" value="1"/>
</dbReference>
<proteinExistence type="inferred from homology"/>
<reference evidence="8" key="1">
    <citation type="journal article" date="2019" name="Int. J. Syst. Evol. Microbiol.">
        <title>The Global Catalogue of Microorganisms (GCM) 10K type strain sequencing project: providing services to taxonomists for standard genome sequencing and annotation.</title>
        <authorList>
            <consortium name="The Broad Institute Genomics Platform"/>
            <consortium name="The Broad Institute Genome Sequencing Center for Infectious Disease"/>
            <person name="Wu L."/>
            <person name="Ma J."/>
        </authorList>
    </citation>
    <scope>NUCLEOTIDE SEQUENCE [LARGE SCALE GENOMIC DNA]</scope>
    <source>
        <strain evidence="8">KCTC 22814</strain>
    </source>
</reference>
<feature type="domain" description="RNA polymerase sigma-70 region 2" evidence="5">
    <location>
        <begin position="29"/>
        <end position="94"/>
    </location>
</feature>
<evidence type="ECO:0000256" key="3">
    <source>
        <dbReference type="ARBA" id="ARBA00023082"/>
    </source>
</evidence>
<dbReference type="SUPFAM" id="SSF88659">
    <property type="entry name" value="Sigma3 and sigma4 domains of RNA polymerase sigma factors"/>
    <property type="match status" value="1"/>
</dbReference>
<dbReference type="Pfam" id="PF08281">
    <property type="entry name" value="Sigma70_r4_2"/>
    <property type="match status" value="1"/>
</dbReference>
<dbReference type="InterPro" id="IPR014284">
    <property type="entry name" value="RNA_pol_sigma-70_dom"/>
</dbReference>
<dbReference type="EMBL" id="JBHUPB010000012">
    <property type="protein sequence ID" value="MFD2969285.1"/>
    <property type="molecule type" value="Genomic_DNA"/>
</dbReference>
<dbReference type="InterPro" id="IPR013249">
    <property type="entry name" value="RNA_pol_sigma70_r4_t2"/>
</dbReference>
<dbReference type="SUPFAM" id="SSF88946">
    <property type="entry name" value="Sigma2 domain of RNA polymerase sigma factors"/>
    <property type="match status" value="1"/>
</dbReference>
<feature type="domain" description="RNA polymerase sigma factor 70 region 4 type 2" evidence="6">
    <location>
        <begin position="126"/>
        <end position="178"/>
    </location>
</feature>
<evidence type="ECO:0000256" key="4">
    <source>
        <dbReference type="ARBA" id="ARBA00023163"/>
    </source>
</evidence>
<keyword evidence="8" id="KW-1185">Reference proteome</keyword>
<dbReference type="Proteomes" id="UP001597525">
    <property type="component" value="Unassembled WGS sequence"/>
</dbReference>
<dbReference type="InterPro" id="IPR036388">
    <property type="entry name" value="WH-like_DNA-bd_sf"/>
</dbReference>
<dbReference type="NCBIfam" id="TIGR02937">
    <property type="entry name" value="sigma70-ECF"/>
    <property type="match status" value="1"/>
</dbReference>
<evidence type="ECO:0000259" key="6">
    <source>
        <dbReference type="Pfam" id="PF08281"/>
    </source>
</evidence>
<comment type="caution">
    <text evidence="7">The sequence shown here is derived from an EMBL/GenBank/DDBJ whole genome shotgun (WGS) entry which is preliminary data.</text>
</comment>
<dbReference type="RefSeq" id="WP_320186498.1">
    <property type="nucleotide sequence ID" value="NZ_CP138332.1"/>
</dbReference>
<name>A0ABW6BIA8_9SPHI</name>
<keyword evidence="2" id="KW-0805">Transcription regulation</keyword>
<dbReference type="InterPro" id="IPR013325">
    <property type="entry name" value="RNA_pol_sigma_r2"/>
</dbReference>
<evidence type="ECO:0000313" key="8">
    <source>
        <dbReference type="Proteomes" id="UP001597525"/>
    </source>
</evidence>
<sequence>MQNNDYGILSDEVLMDLIRHDDQQAFAMLYQRYSGALYAHAYNFIHDREESKDVLQKVFAKIWDIRNQLPLHINISAYLYQTVKHALINHIARSKVADRYVESLSSFASSYVADTDHSIREKQLQQIIAQEIAQLPPKMRTIFELSRIDYLTHRQIAEKLGISEKTVKNQISNALKLLRAKLPELLFLLAFFPPKN</sequence>
<evidence type="ECO:0000259" key="5">
    <source>
        <dbReference type="Pfam" id="PF04542"/>
    </source>
</evidence>
<dbReference type="Pfam" id="PF04542">
    <property type="entry name" value="Sigma70_r2"/>
    <property type="match status" value="1"/>
</dbReference>
<accession>A0ABW6BIA8</accession>
<evidence type="ECO:0000256" key="1">
    <source>
        <dbReference type="ARBA" id="ARBA00010641"/>
    </source>
</evidence>
<dbReference type="PANTHER" id="PTHR43133:SF46">
    <property type="entry name" value="RNA POLYMERASE SIGMA-70 FACTOR ECF SUBFAMILY"/>
    <property type="match status" value="1"/>
</dbReference>